<feature type="transmembrane region" description="Helical" evidence="6">
    <location>
        <begin position="333"/>
        <end position="356"/>
    </location>
</feature>
<keyword evidence="4 6" id="KW-0472">Membrane</keyword>
<dbReference type="EMBL" id="VFQX01000013">
    <property type="protein sequence ID" value="KAF0981739.1"/>
    <property type="molecule type" value="Genomic_DNA"/>
</dbReference>
<evidence type="ECO:0000256" key="1">
    <source>
        <dbReference type="ARBA" id="ARBA00004141"/>
    </source>
</evidence>
<evidence type="ECO:0000313" key="8">
    <source>
        <dbReference type="Proteomes" id="UP000444721"/>
    </source>
</evidence>
<dbReference type="RefSeq" id="XP_044566452.1">
    <property type="nucleotide sequence ID" value="XM_044702911.1"/>
</dbReference>
<dbReference type="PANTHER" id="PTHR14255:SF3">
    <property type="entry name" value="SULFITE EXPORTER TAUE_SAFE FAMILY PROTEIN 5-RELATED"/>
    <property type="match status" value="1"/>
</dbReference>
<feature type="transmembrane region" description="Helical" evidence="6">
    <location>
        <begin position="45"/>
        <end position="69"/>
    </location>
</feature>
<evidence type="ECO:0000256" key="5">
    <source>
        <dbReference type="SAM" id="MobiDB-lite"/>
    </source>
</evidence>
<keyword evidence="8" id="KW-1185">Reference proteome</keyword>
<comment type="caution">
    <text evidence="7">The sequence shown here is derived from an EMBL/GenBank/DDBJ whole genome shotgun (WGS) entry which is preliminary data.</text>
</comment>
<gene>
    <name evidence="7" type="ORF">FDP41_012396</name>
</gene>
<evidence type="ECO:0000256" key="4">
    <source>
        <dbReference type="ARBA" id="ARBA00023136"/>
    </source>
</evidence>
<evidence type="ECO:0000256" key="6">
    <source>
        <dbReference type="SAM" id="Phobius"/>
    </source>
</evidence>
<dbReference type="InterPro" id="IPR002781">
    <property type="entry name" value="TM_pro_TauE-like"/>
</dbReference>
<dbReference type="GeneID" id="68119611"/>
<keyword evidence="3 6" id="KW-1133">Transmembrane helix</keyword>
<accession>A0A6A5C8Y1</accession>
<feature type="transmembrane region" description="Helical" evidence="6">
    <location>
        <begin position="399"/>
        <end position="422"/>
    </location>
</feature>
<reference evidence="7 8" key="1">
    <citation type="journal article" date="2019" name="Sci. Rep.">
        <title>Nanopore sequencing improves the draft genome of the human pathogenic amoeba Naegleria fowleri.</title>
        <authorList>
            <person name="Liechti N."/>
            <person name="Schurch N."/>
            <person name="Bruggmann R."/>
            <person name="Wittwer M."/>
        </authorList>
    </citation>
    <scope>NUCLEOTIDE SEQUENCE [LARGE SCALE GENOMIC DNA]</scope>
    <source>
        <strain evidence="7 8">ATCC 30894</strain>
    </source>
</reference>
<dbReference type="VEuPathDB" id="AmoebaDB:NfTy_040150"/>
<dbReference type="AlphaFoldDB" id="A0A6A5C8Y1"/>
<dbReference type="PANTHER" id="PTHR14255">
    <property type="entry name" value="CEREBLON"/>
    <property type="match status" value="1"/>
</dbReference>
<dbReference type="VEuPathDB" id="AmoebaDB:FDP41_012396"/>
<sequence length="470" mass="52324">MNVLYTSLCVYSKYLYVSYRNCCTCSKFHTSDSVPVLFLIGRYPASVAIALSTIIIFGASASVYATLALKRHPLDNQRPLIDYQIAVIVEPIILAGSVVGVFLNVWFPNWSLTVMLLLVLLVVSYRSIKKGRQMWKKENEERALQQQEKQVSNSVEEEENVETHPQMVETRLTNAEFELQQDTRNIQETPLEENVEHHDADSHHVHEEEDKNLVLENSLEEALESKPYSPTLEKIKKSELIAFPVISWCLLLLSWSIVFISSFLKGGKSFPSVLGIAKCSVEYWVIVGASFPLLLLMSGIAGVILRYLHHKKEQHGYNYLEGDIRWTTRNVTLIPLVFFTAGLAASLLGIGGGLVVGPLLLEMGVHPLVGVATSSFTVLLTGSSTAIQFLIMGVVSWDYFCWYFVCGILSGIAGQVVVALLMKRFNRPSLIVFIIAIFIAISSILTGAMGIKSLVDNLMQGGYFGFNNIC</sequence>
<protein>
    <submittedName>
        <fullName evidence="7">Uncharacterized protein</fullName>
    </submittedName>
</protein>
<feature type="region of interest" description="Disordered" evidence="5">
    <location>
        <begin position="139"/>
        <end position="165"/>
    </location>
</feature>
<dbReference type="Proteomes" id="UP000444721">
    <property type="component" value="Unassembled WGS sequence"/>
</dbReference>
<name>A0A6A5C8Y1_NAEFO</name>
<feature type="compositionally biased region" description="Low complexity" evidence="5">
    <location>
        <begin position="145"/>
        <end position="154"/>
    </location>
</feature>
<dbReference type="Pfam" id="PF01925">
    <property type="entry name" value="TauE"/>
    <property type="match status" value="2"/>
</dbReference>
<feature type="transmembrane region" description="Helical" evidence="6">
    <location>
        <begin position="109"/>
        <end position="128"/>
    </location>
</feature>
<evidence type="ECO:0000256" key="3">
    <source>
        <dbReference type="ARBA" id="ARBA00022989"/>
    </source>
</evidence>
<dbReference type="OrthoDB" id="434519at2759"/>
<feature type="transmembrane region" description="Helical" evidence="6">
    <location>
        <begin position="81"/>
        <end position="103"/>
    </location>
</feature>
<dbReference type="OMA" id="LWQSGKS"/>
<dbReference type="GO" id="GO:0031464">
    <property type="term" value="C:Cul4A-RING E3 ubiquitin ligase complex"/>
    <property type="evidence" value="ECO:0007669"/>
    <property type="project" value="TreeGrafter"/>
</dbReference>
<feature type="transmembrane region" description="Helical" evidence="6">
    <location>
        <begin position="428"/>
        <end position="451"/>
    </location>
</feature>
<feature type="transmembrane region" description="Helical" evidence="6">
    <location>
        <begin position="283"/>
        <end position="305"/>
    </location>
</feature>
<evidence type="ECO:0000313" key="7">
    <source>
        <dbReference type="EMBL" id="KAF0981739.1"/>
    </source>
</evidence>
<keyword evidence="2 6" id="KW-0812">Transmembrane</keyword>
<comment type="subcellular location">
    <subcellularLocation>
        <location evidence="1">Membrane</location>
        <topology evidence="1">Multi-pass membrane protein</topology>
    </subcellularLocation>
</comment>
<feature type="transmembrane region" description="Helical" evidence="6">
    <location>
        <begin position="240"/>
        <end position="263"/>
    </location>
</feature>
<dbReference type="GO" id="GO:0016020">
    <property type="term" value="C:membrane"/>
    <property type="evidence" value="ECO:0007669"/>
    <property type="project" value="UniProtKB-SubCell"/>
</dbReference>
<dbReference type="VEuPathDB" id="AmoebaDB:NF0071590"/>
<proteinExistence type="predicted"/>
<evidence type="ECO:0000256" key="2">
    <source>
        <dbReference type="ARBA" id="ARBA00022692"/>
    </source>
</evidence>
<dbReference type="GO" id="GO:0016567">
    <property type="term" value="P:protein ubiquitination"/>
    <property type="evidence" value="ECO:0007669"/>
    <property type="project" value="TreeGrafter"/>
</dbReference>
<organism evidence="7 8">
    <name type="scientific">Naegleria fowleri</name>
    <name type="common">Brain eating amoeba</name>
    <dbReference type="NCBI Taxonomy" id="5763"/>
    <lineage>
        <taxon>Eukaryota</taxon>
        <taxon>Discoba</taxon>
        <taxon>Heterolobosea</taxon>
        <taxon>Tetramitia</taxon>
        <taxon>Eutetramitia</taxon>
        <taxon>Vahlkampfiidae</taxon>
        <taxon>Naegleria</taxon>
    </lineage>
</organism>